<gene>
    <name evidence="4" type="ORF">HCN44_003771</name>
</gene>
<keyword evidence="5" id="KW-1185">Reference proteome</keyword>
<reference evidence="4 5" key="1">
    <citation type="submission" date="2020-08" db="EMBL/GenBank/DDBJ databases">
        <title>Aphidius gifuensis genome sequencing and assembly.</title>
        <authorList>
            <person name="Du Z."/>
        </authorList>
    </citation>
    <scope>NUCLEOTIDE SEQUENCE [LARGE SCALE GENOMIC DNA]</scope>
    <source>
        <strain evidence="4">YNYX2018</strain>
        <tissue evidence="4">Adults</tissue>
    </source>
</reference>
<organism evidence="4 5">
    <name type="scientific">Aphidius gifuensis</name>
    <name type="common">Parasitoid wasp</name>
    <dbReference type="NCBI Taxonomy" id="684658"/>
    <lineage>
        <taxon>Eukaryota</taxon>
        <taxon>Metazoa</taxon>
        <taxon>Ecdysozoa</taxon>
        <taxon>Arthropoda</taxon>
        <taxon>Hexapoda</taxon>
        <taxon>Insecta</taxon>
        <taxon>Pterygota</taxon>
        <taxon>Neoptera</taxon>
        <taxon>Endopterygota</taxon>
        <taxon>Hymenoptera</taxon>
        <taxon>Apocrita</taxon>
        <taxon>Ichneumonoidea</taxon>
        <taxon>Braconidae</taxon>
        <taxon>Aphidiinae</taxon>
        <taxon>Aphidius</taxon>
    </lineage>
</organism>
<dbReference type="Proteomes" id="UP000639338">
    <property type="component" value="Unassembled WGS sequence"/>
</dbReference>
<protein>
    <submittedName>
        <fullName evidence="4">Uncharacterized protein</fullName>
    </submittedName>
</protein>
<evidence type="ECO:0000256" key="3">
    <source>
        <dbReference type="SAM" id="SignalP"/>
    </source>
</evidence>
<dbReference type="AlphaFoldDB" id="A0A834XKH7"/>
<feature type="region of interest" description="Disordered" evidence="1">
    <location>
        <begin position="164"/>
        <end position="260"/>
    </location>
</feature>
<keyword evidence="2" id="KW-1133">Transmembrane helix</keyword>
<feature type="chain" id="PRO_5033045556" evidence="3">
    <location>
        <begin position="26"/>
        <end position="260"/>
    </location>
</feature>
<evidence type="ECO:0000313" key="5">
    <source>
        <dbReference type="Proteomes" id="UP000639338"/>
    </source>
</evidence>
<name>A0A834XKH7_APHGI</name>
<evidence type="ECO:0000256" key="2">
    <source>
        <dbReference type="SAM" id="Phobius"/>
    </source>
</evidence>
<keyword evidence="2" id="KW-0472">Membrane</keyword>
<sequence>MGKIEYKKMFYKLLVGLFLVGLVGATLDDPEGVKCGQKKCTIMEYCSPYDQQCRPCSNICDTEDHNHQADLCAKDCQVYLHDQRYVLRSELGQNGILREDPQIQSLWTIIKIISTVTALLFIIVLFFIIRDYVQFKRFRGKFGKIFGKTWKKKTLKNNKIHDDVETGSSKQQQQQQQQQKTLKLSMPTISASITSPTVLTTSSSSSQETNSSNGTPNTTSTPLSKRHPSEDTTLDYAYDNPAMTPSPETVQSRSKRESSF</sequence>
<feature type="compositionally biased region" description="Low complexity" evidence="1">
    <location>
        <begin position="192"/>
        <end position="222"/>
    </location>
</feature>
<accession>A0A834XKH7</accession>
<evidence type="ECO:0000256" key="1">
    <source>
        <dbReference type="SAM" id="MobiDB-lite"/>
    </source>
</evidence>
<keyword evidence="2" id="KW-0812">Transmembrane</keyword>
<proteinExistence type="predicted"/>
<evidence type="ECO:0000313" key="4">
    <source>
        <dbReference type="EMBL" id="KAF7987908.1"/>
    </source>
</evidence>
<keyword evidence="3" id="KW-0732">Signal</keyword>
<comment type="caution">
    <text evidence="4">The sequence shown here is derived from an EMBL/GenBank/DDBJ whole genome shotgun (WGS) entry which is preliminary data.</text>
</comment>
<feature type="signal peptide" evidence="3">
    <location>
        <begin position="1"/>
        <end position="25"/>
    </location>
</feature>
<dbReference type="OrthoDB" id="6599193at2759"/>
<feature type="transmembrane region" description="Helical" evidence="2">
    <location>
        <begin position="106"/>
        <end position="129"/>
    </location>
</feature>
<dbReference type="EMBL" id="JACMRX010000006">
    <property type="protein sequence ID" value="KAF7987908.1"/>
    <property type="molecule type" value="Genomic_DNA"/>
</dbReference>